<dbReference type="InterPro" id="IPR009045">
    <property type="entry name" value="Zn_M74/Hedgehog-like"/>
</dbReference>
<reference evidence="1 2" key="1">
    <citation type="submission" date="2017-07" db="EMBL/GenBank/DDBJ databases">
        <title>Complete genome sequence of Actinoalloteichus hoggarensis DSM 45943, type strain of Actinoalloteichus hoggarensis.</title>
        <authorList>
            <person name="Ruckert C."/>
            <person name="Nouioui I."/>
            <person name="Willmese J."/>
            <person name="van Wezel G."/>
            <person name="Klenk H.-P."/>
            <person name="Kalinowski J."/>
            <person name="Zotchev S.B."/>
        </authorList>
    </citation>
    <scope>NUCLEOTIDE SEQUENCE [LARGE SCALE GENOMIC DNA]</scope>
    <source>
        <strain evidence="1 2">DSM 45943</strain>
    </source>
</reference>
<dbReference type="AlphaFoldDB" id="A0A221W5V3"/>
<evidence type="ECO:0000313" key="2">
    <source>
        <dbReference type="Proteomes" id="UP000204221"/>
    </source>
</evidence>
<dbReference type="InterPro" id="IPR039561">
    <property type="entry name" value="Peptidase_M15C"/>
</dbReference>
<sequence length="243" mass="25930">MMESRQADNLRAANGVIPGVKKTTHRATLFTAALGMAFAAALPASAAETTEAAEPAGVPVGIGIGPVTEERLGASYREGCPVGPEDLRLVSFPHVGFDDRTHRGELIVHADVAEEVADVFVDLYRGGFPIERAETVEKYGADDDASMAANNSSAFNCRPITGGGGWSNHSYGKAIDINPIQNPYVNSSGLVLPPSGAPYVDRDQDAPGMIHAGDLVERSFTEKGWTWGGFWTTPLDYQHFEKP</sequence>
<organism evidence="1 2">
    <name type="scientific">Actinoalloteichus hoggarensis</name>
    <dbReference type="NCBI Taxonomy" id="1470176"/>
    <lineage>
        <taxon>Bacteria</taxon>
        <taxon>Bacillati</taxon>
        <taxon>Actinomycetota</taxon>
        <taxon>Actinomycetes</taxon>
        <taxon>Pseudonocardiales</taxon>
        <taxon>Pseudonocardiaceae</taxon>
        <taxon>Actinoalloteichus</taxon>
    </lineage>
</organism>
<dbReference type="RefSeq" id="WP_245856307.1">
    <property type="nucleotide sequence ID" value="NZ_CP022521.1"/>
</dbReference>
<evidence type="ECO:0000313" key="1">
    <source>
        <dbReference type="EMBL" id="ASO21290.1"/>
    </source>
</evidence>
<dbReference type="SUPFAM" id="SSF55166">
    <property type="entry name" value="Hedgehog/DD-peptidase"/>
    <property type="match status" value="1"/>
</dbReference>
<dbReference type="KEGG" id="ahg:AHOG_18325"/>
<accession>A0A221W5V3</accession>
<dbReference type="Gene3D" id="3.30.1380.10">
    <property type="match status" value="1"/>
</dbReference>
<dbReference type="GO" id="GO:0008233">
    <property type="term" value="F:peptidase activity"/>
    <property type="evidence" value="ECO:0007669"/>
    <property type="project" value="InterPro"/>
</dbReference>
<name>A0A221W5V3_9PSEU</name>
<dbReference type="EMBL" id="CP022521">
    <property type="protein sequence ID" value="ASO21290.1"/>
    <property type="molecule type" value="Genomic_DNA"/>
</dbReference>
<dbReference type="Pfam" id="PF13539">
    <property type="entry name" value="Peptidase_M15_4"/>
    <property type="match status" value="1"/>
</dbReference>
<proteinExistence type="predicted"/>
<keyword evidence="2" id="KW-1185">Reference proteome</keyword>
<dbReference type="Proteomes" id="UP000204221">
    <property type="component" value="Chromosome"/>
</dbReference>
<gene>
    <name evidence="1" type="ORF">AHOG_18325</name>
</gene>
<protein>
    <submittedName>
        <fullName evidence="1">Uncharacterized protein</fullName>
    </submittedName>
</protein>